<gene>
    <name evidence="2" type="ORF">E2C01_034502</name>
</gene>
<evidence type="ECO:0000313" key="2">
    <source>
        <dbReference type="EMBL" id="MPC40926.1"/>
    </source>
</evidence>
<feature type="region of interest" description="Disordered" evidence="1">
    <location>
        <begin position="59"/>
        <end position="87"/>
    </location>
</feature>
<dbReference type="Proteomes" id="UP000324222">
    <property type="component" value="Unassembled WGS sequence"/>
</dbReference>
<name>A0A5B7F6G3_PORTR</name>
<accession>A0A5B7F6G3</accession>
<organism evidence="2 3">
    <name type="scientific">Portunus trituberculatus</name>
    <name type="common">Swimming crab</name>
    <name type="synonym">Neptunus trituberculatus</name>
    <dbReference type="NCBI Taxonomy" id="210409"/>
    <lineage>
        <taxon>Eukaryota</taxon>
        <taxon>Metazoa</taxon>
        <taxon>Ecdysozoa</taxon>
        <taxon>Arthropoda</taxon>
        <taxon>Crustacea</taxon>
        <taxon>Multicrustacea</taxon>
        <taxon>Malacostraca</taxon>
        <taxon>Eumalacostraca</taxon>
        <taxon>Eucarida</taxon>
        <taxon>Decapoda</taxon>
        <taxon>Pleocyemata</taxon>
        <taxon>Brachyura</taxon>
        <taxon>Eubrachyura</taxon>
        <taxon>Portunoidea</taxon>
        <taxon>Portunidae</taxon>
        <taxon>Portuninae</taxon>
        <taxon>Portunus</taxon>
    </lineage>
</organism>
<keyword evidence="3" id="KW-1185">Reference proteome</keyword>
<evidence type="ECO:0000256" key="1">
    <source>
        <dbReference type="SAM" id="MobiDB-lite"/>
    </source>
</evidence>
<feature type="region of interest" description="Disordered" evidence="1">
    <location>
        <begin position="1"/>
        <end position="35"/>
    </location>
</feature>
<evidence type="ECO:0000313" key="3">
    <source>
        <dbReference type="Proteomes" id="UP000324222"/>
    </source>
</evidence>
<protein>
    <submittedName>
        <fullName evidence="2">Uncharacterized protein</fullName>
    </submittedName>
</protein>
<feature type="compositionally biased region" description="Polar residues" evidence="1">
    <location>
        <begin position="14"/>
        <end position="23"/>
    </location>
</feature>
<proteinExistence type="predicted"/>
<sequence>MGVHNKTERRQRTEPSAASITTTHRPERFALPPRPFSKATEMISLVIKGLFPVYHLAKPAHHASPSPPSPSLRGGTLGRGEERGWGP</sequence>
<feature type="compositionally biased region" description="Basic and acidic residues" evidence="1">
    <location>
        <begin position="1"/>
        <end position="13"/>
    </location>
</feature>
<comment type="caution">
    <text evidence="2">The sequence shown here is derived from an EMBL/GenBank/DDBJ whole genome shotgun (WGS) entry which is preliminary data.</text>
</comment>
<reference evidence="2 3" key="1">
    <citation type="submission" date="2019-05" db="EMBL/GenBank/DDBJ databases">
        <title>Another draft genome of Portunus trituberculatus and its Hox gene families provides insights of decapod evolution.</title>
        <authorList>
            <person name="Jeong J.-H."/>
            <person name="Song I."/>
            <person name="Kim S."/>
            <person name="Choi T."/>
            <person name="Kim D."/>
            <person name="Ryu S."/>
            <person name="Kim W."/>
        </authorList>
    </citation>
    <scope>NUCLEOTIDE SEQUENCE [LARGE SCALE GENOMIC DNA]</scope>
    <source>
        <tissue evidence="2">Muscle</tissue>
    </source>
</reference>
<dbReference type="AlphaFoldDB" id="A0A5B7F6G3"/>
<dbReference type="EMBL" id="VSRR010004860">
    <property type="protein sequence ID" value="MPC40926.1"/>
    <property type="molecule type" value="Genomic_DNA"/>
</dbReference>